<keyword evidence="9" id="KW-0206">Cytoskeleton</keyword>
<keyword evidence="6" id="KW-0963">Cytoplasm</keyword>
<dbReference type="GO" id="GO:0097712">
    <property type="term" value="P:vesicle targeting, trans-Golgi to periciliary membrane compartment"/>
    <property type="evidence" value="ECO:0007669"/>
    <property type="project" value="TreeGrafter"/>
</dbReference>
<evidence type="ECO:0000256" key="10">
    <source>
        <dbReference type="ARBA" id="ARBA00023273"/>
    </source>
</evidence>
<keyword evidence="10" id="KW-0966">Cell projection</keyword>
<comment type="similarity">
    <text evidence="4">Belongs to the CEP19 family.</text>
</comment>
<dbReference type="InterPro" id="IPR029412">
    <property type="entry name" value="CEP19"/>
</dbReference>
<sequence>MLLQPQRVAVKYAPPTIIVEYAGASGELKHYTIRLKNVRRDMDPEKITLKLFARHPRYLDPTKLKHGQIQRLVEKLLASMKSDADHNGCSKPGGDEEEEDDGVDLNRCSEFQLQRAKARMDVDFDRHRVGRDDDAFVYDKQQEFEDAVEDSGWDDDDDDDA</sequence>
<proteinExistence type="inferred from homology"/>
<dbReference type="EMBL" id="JAQMWT010000404">
    <property type="protein sequence ID" value="KAJ8601794.1"/>
    <property type="molecule type" value="Genomic_DNA"/>
</dbReference>
<dbReference type="GO" id="GO:0036064">
    <property type="term" value="C:ciliary basal body"/>
    <property type="evidence" value="ECO:0007669"/>
    <property type="project" value="TreeGrafter"/>
</dbReference>
<protein>
    <recommendedName>
        <fullName evidence="5">Centrosomal protein of 19 kDa</fullName>
    </recommendedName>
</protein>
<feature type="compositionally biased region" description="Acidic residues" evidence="11">
    <location>
        <begin position="144"/>
        <end position="161"/>
    </location>
</feature>
<dbReference type="PANTHER" id="PTHR31539">
    <property type="entry name" value="CENTROSOMAL PROTEIN OF 19K CEP19"/>
    <property type="match status" value="1"/>
</dbReference>
<comment type="subcellular location">
    <subcellularLocation>
        <location evidence="2">Cytoplasm</location>
        <location evidence="2">Cytoskeleton</location>
        <location evidence="2">Cilium basal body</location>
    </subcellularLocation>
    <subcellularLocation>
        <location evidence="1">Cytoplasm</location>
        <location evidence="1">Cytoskeleton</location>
        <location evidence="1">Microtubule organizing center</location>
        <location evidence="1">Centrosome</location>
        <location evidence="1">Centriole</location>
    </subcellularLocation>
    <subcellularLocation>
        <location evidence="3">Cytoplasm</location>
        <location evidence="3">Cytoskeleton</location>
        <location evidence="3">Spindle</location>
    </subcellularLocation>
</comment>
<feature type="region of interest" description="Disordered" evidence="11">
    <location>
        <begin position="83"/>
        <end position="105"/>
    </location>
</feature>
<reference evidence="12" key="1">
    <citation type="submission" date="2023-01" db="EMBL/GenBank/DDBJ databases">
        <title>Metagenome sequencing of chrysophaentin producing Chrysophaeum taylorii.</title>
        <authorList>
            <person name="Davison J."/>
            <person name="Bewley C."/>
        </authorList>
    </citation>
    <scope>NUCLEOTIDE SEQUENCE</scope>
    <source>
        <strain evidence="12">NIES-1699</strain>
    </source>
</reference>
<evidence type="ECO:0000256" key="3">
    <source>
        <dbReference type="ARBA" id="ARBA00004186"/>
    </source>
</evidence>
<evidence type="ECO:0000256" key="9">
    <source>
        <dbReference type="ARBA" id="ARBA00023212"/>
    </source>
</evidence>
<feature type="region of interest" description="Disordered" evidence="11">
    <location>
        <begin position="139"/>
        <end position="161"/>
    </location>
</feature>
<dbReference type="Proteomes" id="UP001230188">
    <property type="component" value="Unassembled WGS sequence"/>
</dbReference>
<evidence type="ECO:0000313" key="13">
    <source>
        <dbReference type="Proteomes" id="UP001230188"/>
    </source>
</evidence>
<evidence type="ECO:0000256" key="6">
    <source>
        <dbReference type="ARBA" id="ARBA00022490"/>
    </source>
</evidence>
<dbReference type="Pfam" id="PF14933">
    <property type="entry name" value="CEP19"/>
    <property type="match status" value="1"/>
</dbReference>
<name>A0AAD7UCA7_9STRA</name>
<keyword evidence="7" id="KW-0970">Cilium biogenesis/degradation</keyword>
<gene>
    <name evidence="12" type="ORF">CTAYLR_006819</name>
</gene>
<keyword evidence="13" id="KW-1185">Reference proteome</keyword>
<evidence type="ECO:0000256" key="4">
    <source>
        <dbReference type="ARBA" id="ARBA00009371"/>
    </source>
</evidence>
<organism evidence="12 13">
    <name type="scientific">Chrysophaeum taylorii</name>
    <dbReference type="NCBI Taxonomy" id="2483200"/>
    <lineage>
        <taxon>Eukaryota</taxon>
        <taxon>Sar</taxon>
        <taxon>Stramenopiles</taxon>
        <taxon>Ochrophyta</taxon>
        <taxon>Pelagophyceae</taxon>
        <taxon>Pelagomonadales</taxon>
        <taxon>Pelagomonadaceae</taxon>
        <taxon>Chrysophaeum</taxon>
    </lineage>
</organism>
<evidence type="ECO:0000256" key="2">
    <source>
        <dbReference type="ARBA" id="ARBA00004120"/>
    </source>
</evidence>
<dbReference type="GO" id="GO:0005813">
    <property type="term" value="C:centrosome"/>
    <property type="evidence" value="ECO:0007669"/>
    <property type="project" value="TreeGrafter"/>
</dbReference>
<keyword evidence="8" id="KW-0969">Cilium</keyword>
<dbReference type="PANTHER" id="PTHR31539:SF1">
    <property type="entry name" value="CENTROSOMAL PROTEIN OF 19 KDA"/>
    <property type="match status" value="1"/>
</dbReference>
<dbReference type="GO" id="GO:0034454">
    <property type="term" value="P:microtubule anchoring at centrosome"/>
    <property type="evidence" value="ECO:0007669"/>
    <property type="project" value="TreeGrafter"/>
</dbReference>
<evidence type="ECO:0000256" key="7">
    <source>
        <dbReference type="ARBA" id="ARBA00022794"/>
    </source>
</evidence>
<dbReference type="GO" id="GO:0005814">
    <property type="term" value="C:centriole"/>
    <property type="evidence" value="ECO:0007669"/>
    <property type="project" value="UniProtKB-SubCell"/>
</dbReference>
<evidence type="ECO:0000256" key="11">
    <source>
        <dbReference type="SAM" id="MobiDB-lite"/>
    </source>
</evidence>
<accession>A0AAD7UCA7</accession>
<comment type="caution">
    <text evidence="12">The sequence shown here is derived from an EMBL/GenBank/DDBJ whole genome shotgun (WGS) entry which is preliminary data.</text>
</comment>
<evidence type="ECO:0000256" key="5">
    <source>
        <dbReference type="ARBA" id="ARBA00022015"/>
    </source>
</evidence>
<evidence type="ECO:0000313" key="12">
    <source>
        <dbReference type="EMBL" id="KAJ8601794.1"/>
    </source>
</evidence>
<evidence type="ECO:0000256" key="8">
    <source>
        <dbReference type="ARBA" id="ARBA00023069"/>
    </source>
</evidence>
<dbReference type="GO" id="GO:0000922">
    <property type="term" value="C:spindle pole"/>
    <property type="evidence" value="ECO:0007669"/>
    <property type="project" value="TreeGrafter"/>
</dbReference>
<evidence type="ECO:0000256" key="1">
    <source>
        <dbReference type="ARBA" id="ARBA00004114"/>
    </source>
</evidence>
<dbReference type="AlphaFoldDB" id="A0AAD7UCA7"/>